<dbReference type="Pfam" id="PF14350">
    <property type="entry name" value="Beta_protein"/>
    <property type="match status" value="1"/>
</dbReference>
<dbReference type="EMBL" id="BK032563">
    <property type="protein sequence ID" value="DAF48073.1"/>
    <property type="molecule type" value="Genomic_DNA"/>
</dbReference>
<evidence type="ECO:0000313" key="1">
    <source>
        <dbReference type="EMBL" id="DAF48073.1"/>
    </source>
</evidence>
<protein>
    <submittedName>
        <fullName evidence="1">Beta protein</fullName>
    </submittedName>
</protein>
<organism evidence="1">
    <name type="scientific">Myoviridae sp. ctVKV3</name>
    <dbReference type="NCBI Taxonomy" id="2827688"/>
    <lineage>
        <taxon>Viruses</taxon>
        <taxon>Duplodnaviria</taxon>
        <taxon>Heunggongvirae</taxon>
        <taxon>Uroviricota</taxon>
        <taxon>Caudoviricetes</taxon>
    </lineage>
</organism>
<sequence>MENFIYVPVLKTKQNEFLALSELDDKIKNNIKPLFILTQDKCRERATSLSNNLNNKWASREVFIDICQVTNFNINQLDHVTAIFSDLVNNNIPFTPVIHLDNPNQIAINYTIQNRISSAILVKIRNFSHSTPNNLKQLIGSLSNVTDVILDFGSDIETSRQNHSFNISTYISHISSYISPNINIIITGSSIPSELPRDNYMPFGMEPRTEWLGFYDYYTLAPQKNPIIFGDYSITHPDEAEPLGYVNPNAKIRYTISDSYLFAVGYQVHSHSSGFGQYHAMAGYIVNSPYFMGDSYSWGDKYLYDCSAQVCGPGNMGVWVKVGHNHHITFVTRQIANLRGISI</sequence>
<reference evidence="1" key="1">
    <citation type="journal article" date="2021" name="Proc. Natl. Acad. Sci. U.S.A.">
        <title>A Catalog of Tens of Thousands of Viruses from Human Metagenomes Reveals Hidden Associations with Chronic Diseases.</title>
        <authorList>
            <person name="Tisza M.J."/>
            <person name="Buck C.B."/>
        </authorList>
    </citation>
    <scope>NUCLEOTIDE SEQUENCE</scope>
    <source>
        <strain evidence="1">CtVKV3</strain>
    </source>
</reference>
<proteinExistence type="predicted"/>
<dbReference type="InterPro" id="IPR025683">
    <property type="entry name" value="Protein_beta"/>
</dbReference>
<name>A0A8S5SAX4_9CAUD</name>
<accession>A0A8S5SAX4</accession>